<keyword evidence="2" id="KW-0732">Signal</keyword>
<feature type="domain" description="Leucine-binding protein" evidence="4">
    <location>
        <begin position="19"/>
        <end position="355"/>
    </location>
</feature>
<organism evidence="5 6">
    <name type="scientific">Aliidongia dinghuensis</name>
    <dbReference type="NCBI Taxonomy" id="1867774"/>
    <lineage>
        <taxon>Bacteria</taxon>
        <taxon>Pseudomonadati</taxon>
        <taxon>Pseudomonadota</taxon>
        <taxon>Alphaproteobacteria</taxon>
        <taxon>Rhodospirillales</taxon>
        <taxon>Dongiaceae</taxon>
        <taxon>Aliidongia</taxon>
    </lineage>
</organism>
<keyword evidence="3" id="KW-0029">Amino-acid transport</keyword>
<dbReference type="Gene3D" id="3.40.50.2300">
    <property type="match status" value="2"/>
</dbReference>
<dbReference type="EMBL" id="BMJQ01000022">
    <property type="protein sequence ID" value="GGF45288.1"/>
    <property type="molecule type" value="Genomic_DNA"/>
</dbReference>
<dbReference type="AlphaFoldDB" id="A0A8J2Z0K1"/>
<evidence type="ECO:0000313" key="6">
    <source>
        <dbReference type="Proteomes" id="UP000646365"/>
    </source>
</evidence>
<comment type="similarity">
    <text evidence="1">Belongs to the leucine-binding protein family.</text>
</comment>
<dbReference type="GO" id="GO:0006865">
    <property type="term" value="P:amino acid transport"/>
    <property type="evidence" value="ECO:0007669"/>
    <property type="project" value="UniProtKB-KW"/>
</dbReference>
<evidence type="ECO:0000259" key="4">
    <source>
        <dbReference type="Pfam" id="PF13458"/>
    </source>
</evidence>
<evidence type="ECO:0000256" key="1">
    <source>
        <dbReference type="ARBA" id="ARBA00010062"/>
    </source>
</evidence>
<dbReference type="SUPFAM" id="SSF53822">
    <property type="entry name" value="Periplasmic binding protein-like I"/>
    <property type="match status" value="1"/>
</dbReference>
<reference evidence="5" key="1">
    <citation type="journal article" date="2014" name="Int. J. Syst. Evol. Microbiol.">
        <title>Complete genome sequence of Corynebacterium casei LMG S-19264T (=DSM 44701T), isolated from a smear-ripened cheese.</title>
        <authorList>
            <consortium name="US DOE Joint Genome Institute (JGI-PGF)"/>
            <person name="Walter F."/>
            <person name="Albersmeier A."/>
            <person name="Kalinowski J."/>
            <person name="Ruckert C."/>
        </authorList>
    </citation>
    <scope>NUCLEOTIDE SEQUENCE</scope>
    <source>
        <strain evidence="5">CGMCC 1.15725</strain>
    </source>
</reference>
<dbReference type="Proteomes" id="UP000646365">
    <property type="component" value="Unassembled WGS sequence"/>
</dbReference>
<dbReference type="PANTHER" id="PTHR30483:SF6">
    <property type="entry name" value="PERIPLASMIC BINDING PROTEIN OF ABC TRANSPORTER FOR NATURAL AMINO ACIDS"/>
    <property type="match status" value="1"/>
</dbReference>
<comment type="caution">
    <text evidence="5">The sequence shown here is derived from an EMBL/GenBank/DDBJ whole genome shotgun (WGS) entry which is preliminary data.</text>
</comment>
<name>A0A8J2Z0K1_9PROT</name>
<keyword evidence="3" id="KW-0813">Transport</keyword>
<protein>
    <submittedName>
        <fullName evidence="5">ABC transporter permease</fullName>
    </submittedName>
</protein>
<gene>
    <name evidence="5" type="ORF">GCM10011611_59670</name>
</gene>
<keyword evidence="6" id="KW-1185">Reference proteome</keyword>
<dbReference type="RefSeq" id="WP_229744065.1">
    <property type="nucleotide sequence ID" value="NZ_BMJQ01000022.1"/>
</dbReference>
<dbReference type="InterPro" id="IPR028082">
    <property type="entry name" value="Peripla_BP_I"/>
</dbReference>
<dbReference type="InterPro" id="IPR028081">
    <property type="entry name" value="Leu-bd"/>
</dbReference>
<evidence type="ECO:0000313" key="5">
    <source>
        <dbReference type="EMBL" id="GGF45288.1"/>
    </source>
</evidence>
<dbReference type="InterPro" id="IPR051010">
    <property type="entry name" value="BCAA_transport"/>
</dbReference>
<dbReference type="PANTHER" id="PTHR30483">
    <property type="entry name" value="LEUCINE-SPECIFIC-BINDING PROTEIN"/>
    <property type="match status" value="1"/>
</dbReference>
<dbReference type="Pfam" id="PF13458">
    <property type="entry name" value="Peripla_BP_6"/>
    <property type="match status" value="1"/>
</dbReference>
<accession>A0A8J2Z0K1</accession>
<sequence length="391" mass="41086">MLAGLTAQSALAEVPGSLVKIGVLTDLSGPFADQVGQGSVAAANLAAEDFAKEAGGLKVEILSADHQNKPDIGVSIARRWIDEDGVAAVVDLPNSGVALGVAEALREKHRTALASSSASSDLTGKACAPTTVQWVTDTWSQGHSTAHALAAQGAKSWFFLTVDYALGKTLERDATEALTAEGGEVRGAARHPLGTPDLSAMLLQAQSSGAKVLALADTGADAINAIKQAGEFGISGQMQLAALFLQISDIQTLGLAAAQGLLLTEAFYWDQNAATRDWSRRFAARMGGRMPTMDQAGVYSATLAYLRAVRTVRSIDGETVVKEMKRAPIDDPLFGRVAIRPDGRAVHDMYLYRVKKPSQSRGPWDDYELVGTIPAAEAFRPANEGGCTLAP</sequence>
<reference evidence="5" key="2">
    <citation type="submission" date="2020-09" db="EMBL/GenBank/DDBJ databases">
        <authorList>
            <person name="Sun Q."/>
            <person name="Zhou Y."/>
        </authorList>
    </citation>
    <scope>NUCLEOTIDE SEQUENCE</scope>
    <source>
        <strain evidence="5">CGMCC 1.15725</strain>
    </source>
</reference>
<evidence type="ECO:0000256" key="2">
    <source>
        <dbReference type="ARBA" id="ARBA00022729"/>
    </source>
</evidence>
<proteinExistence type="inferred from homology"/>
<evidence type="ECO:0000256" key="3">
    <source>
        <dbReference type="ARBA" id="ARBA00022970"/>
    </source>
</evidence>
<dbReference type="CDD" id="cd06327">
    <property type="entry name" value="PBP1_SBP-like"/>
    <property type="match status" value="1"/>
</dbReference>